<dbReference type="SUPFAM" id="SSF50630">
    <property type="entry name" value="Acid proteases"/>
    <property type="match status" value="1"/>
</dbReference>
<dbReference type="InterPro" id="IPR021109">
    <property type="entry name" value="Peptidase_aspartic_dom_sf"/>
</dbReference>
<protein>
    <recommendedName>
        <fullName evidence="3">Aspartyl protease</fullName>
    </recommendedName>
</protein>
<dbReference type="Proteomes" id="UP000179136">
    <property type="component" value="Unassembled WGS sequence"/>
</dbReference>
<evidence type="ECO:0008006" key="3">
    <source>
        <dbReference type="Google" id="ProtNLM"/>
    </source>
</evidence>
<reference evidence="1 2" key="1">
    <citation type="journal article" date="2016" name="Nat. Commun.">
        <title>Thousands of microbial genomes shed light on interconnected biogeochemical processes in an aquifer system.</title>
        <authorList>
            <person name="Anantharaman K."/>
            <person name="Brown C.T."/>
            <person name="Hug L.A."/>
            <person name="Sharon I."/>
            <person name="Castelle C.J."/>
            <person name="Probst A.J."/>
            <person name="Thomas B.C."/>
            <person name="Singh A."/>
            <person name="Wilkins M.J."/>
            <person name="Karaoz U."/>
            <person name="Brodie E.L."/>
            <person name="Williams K.H."/>
            <person name="Hubbard S.S."/>
            <person name="Banfield J.F."/>
        </authorList>
    </citation>
    <scope>NUCLEOTIDE SEQUENCE [LARGE SCALE GENOMIC DNA]</scope>
</reference>
<evidence type="ECO:0000313" key="1">
    <source>
        <dbReference type="EMBL" id="OGG87394.1"/>
    </source>
</evidence>
<name>A0A1F6FNE9_9BACT</name>
<evidence type="ECO:0000313" key="2">
    <source>
        <dbReference type="Proteomes" id="UP000179136"/>
    </source>
</evidence>
<dbReference type="STRING" id="1798561.A3B87_00785"/>
<proteinExistence type="predicted"/>
<sequence length="122" mass="13427">MGMTYIQLKVANPKLARKSVSQRFLVDSGAIYTVAPNSILKRLGIKPHSKRVFTLANGETAERQVGDALFAYRGQMAASPVVFGEKNDSNLLGTVTLESMGFILDPLQRELKTLPMNLVAFR</sequence>
<dbReference type="EMBL" id="MFMW01000014">
    <property type="protein sequence ID" value="OGG87394.1"/>
    <property type="molecule type" value="Genomic_DNA"/>
</dbReference>
<organism evidence="1 2">
    <name type="scientific">Candidatus Kuenenbacteria bacterium RIFCSPHIGHO2_02_FULL_39_13</name>
    <dbReference type="NCBI Taxonomy" id="1798561"/>
    <lineage>
        <taxon>Bacteria</taxon>
        <taxon>Candidatus Kueneniibacteriota</taxon>
    </lineage>
</organism>
<gene>
    <name evidence="1" type="ORF">A3B87_00785</name>
</gene>
<dbReference type="Pfam" id="PF13650">
    <property type="entry name" value="Asp_protease_2"/>
    <property type="match status" value="1"/>
</dbReference>
<dbReference type="Gene3D" id="2.40.70.10">
    <property type="entry name" value="Acid Proteases"/>
    <property type="match status" value="1"/>
</dbReference>
<dbReference type="AlphaFoldDB" id="A0A1F6FNE9"/>
<comment type="caution">
    <text evidence="1">The sequence shown here is derived from an EMBL/GenBank/DDBJ whole genome shotgun (WGS) entry which is preliminary data.</text>
</comment>
<accession>A0A1F6FNE9</accession>